<feature type="signal peptide" evidence="1">
    <location>
        <begin position="1"/>
        <end position="15"/>
    </location>
</feature>
<reference evidence="2 3" key="1">
    <citation type="journal article" date="2019" name="Sci. Rep.">
        <title>Orb-weaving spider Araneus ventricosus genome elucidates the spidroin gene catalogue.</title>
        <authorList>
            <person name="Kono N."/>
            <person name="Nakamura H."/>
            <person name="Ohtoshi R."/>
            <person name="Moran D.A.P."/>
            <person name="Shinohara A."/>
            <person name="Yoshida Y."/>
            <person name="Fujiwara M."/>
            <person name="Mori M."/>
            <person name="Tomita M."/>
            <person name="Arakawa K."/>
        </authorList>
    </citation>
    <scope>NUCLEOTIDE SEQUENCE [LARGE SCALE GENOMIC DNA]</scope>
</reference>
<evidence type="ECO:0000313" key="3">
    <source>
        <dbReference type="Proteomes" id="UP000499080"/>
    </source>
</evidence>
<comment type="caution">
    <text evidence="2">The sequence shown here is derived from an EMBL/GenBank/DDBJ whole genome shotgun (WGS) entry which is preliminary data.</text>
</comment>
<feature type="chain" id="PRO_5021235494" evidence="1">
    <location>
        <begin position="16"/>
        <end position="84"/>
    </location>
</feature>
<evidence type="ECO:0000313" key="2">
    <source>
        <dbReference type="EMBL" id="GBM16373.1"/>
    </source>
</evidence>
<evidence type="ECO:0000256" key="1">
    <source>
        <dbReference type="SAM" id="SignalP"/>
    </source>
</evidence>
<keyword evidence="3" id="KW-1185">Reference proteome</keyword>
<dbReference type="AlphaFoldDB" id="A0A4Y2DHU1"/>
<dbReference type="Proteomes" id="UP000499080">
    <property type="component" value="Unassembled WGS sequence"/>
</dbReference>
<sequence length="84" mass="9705">MIIILLCDAILIVSAREIRKAQDLDYGDYRYGDYPAIIDKGVRSDRLLKRGTAVRRFWNPSITREQASFSIVWTAILLSDQFLL</sequence>
<name>A0A4Y2DHU1_ARAVE</name>
<keyword evidence="1" id="KW-0732">Signal</keyword>
<organism evidence="2 3">
    <name type="scientific">Araneus ventricosus</name>
    <name type="common">Orbweaver spider</name>
    <name type="synonym">Epeira ventricosa</name>
    <dbReference type="NCBI Taxonomy" id="182803"/>
    <lineage>
        <taxon>Eukaryota</taxon>
        <taxon>Metazoa</taxon>
        <taxon>Ecdysozoa</taxon>
        <taxon>Arthropoda</taxon>
        <taxon>Chelicerata</taxon>
        <taxon>Arachnida</taxon>
        <taxon>Araneae</taxon>
        <taxon>Araneomorphae</taxon>
        <taxon>Entelegynae</taxon>
        <taxon>Araneoidea</taxon>
        <taxon>Araneidae</taxon>
        <taxon>Araneus</taxon>
    </lineage>
</organism>
<gene>
    <name evidence="2" type="ORF">AVEN_129700_1</name>
</gene>
<proteinExistence type="predicted"/>
<dbReference type="EMBL" id="BGPR01000373">
    <property type="protein sequence ID" value="GBM16373.1"/>
    <property type="molecule type" value="Genomic_DNA"/>
</dbReference>
<protein>
    <submittedName>
        <fullName evidence="2">Uncharacterized protein</fullName>
    </submittedName>
</protein>
<accession>A0A4Y2DHU1</accession>